<evidence type="ECO:0000256" key="5">
    <source>
        <dbReference type="ARBA" id="ARBA00022692"/>
    </source>
</evidence>
<dbReference type="Proteomes" id="UP000256304">
    <property type="component" value="Unassembled WGS sequence"/>
</dbReference>
<feature type="transmembrane region" description="Helical" evidence="8">
    <location>
        <begin position="370"/>
        <end position="387"/>
    </location>
</feature>
<keyword evidence="11" id="KW-1185">Reference proteome</keyword>
<feature type="transmembrane region" description="Helical" evidence="8">
    <location>
        <begin position="236"/>
        <end position="258"/>
    </location>
</feature>
<dbReference type="PANTHER" id="PTHR42718">
    <property type="entry name" value="MAJOR FACILITATOR SUPERFAMILY MULTIDRUG TRANSPORTER MFSC"/>
    <property type="match status" value="1"/>
</dbReference>
<evidence type="ECO:0000313" key="10">
    <source>
        <dbReference type="EMBL" id="REE91504.1"/>
    </source>
</evidence>
<feature type="transmembrane region" description="Helical" evidence="8">
    <location>
        <begin position="408"/>
        <end position="432"/>
    </location>
</feature>
<comment type="subcellular location">
    <subcellularLocation>
        <location evidence="1">Cell membrane</location>
        <topology evidence="1">Multi-pass membrane protein</topology>
    </subcellularLocation>
</comment>
<dbReference type="PROSITE" id="PS50850">
    <property type="entry name" value="MFS"/>
    <property type="match status" value="1"/>
</dbReference>
<dbReference type="OrthoDB" id="102502at2"/>
<proteinExistence type="inferred from homology"/>
<feature type="transmembrane region" description="Helical" evidence="8">
    <location>
        <begin position="315"/>
        <end position="337"/>
    </location>
</feature>
<dbReference type="InterPro" id="IPR011701">
    <property type="entry name" value="MFS"/>
</dbReference>
<evidence type="ECO:0000256" key="8">
    <source>
        <dbReference type="SAM" id="Phobius"/>
    </source>
</evidence>
<comment type="caution">
    <text evidence="10">The sequence shown here is derived from an EMBL/GenBank/DDBJ whole genome shotgun (WGS) entry which is preliminary data.</text>
</comment>
<feature type="domain" description="Major facilitator superfamily (MFS) profile" evidence="9">
    <location>
        <begin position="26"/>
        <end position="471"/>
    </location>
</feature>
<evidence type="ECO:0000256" key="2">
    <source>
        <dbReference type="ARBA" id="ARBA00008537"/>
    </source>
</evidence>
<evidence type="ECO:0000256" key="6">
    <source>
        <dbReference type="ARBA" id="ARBA00022989"/>
    </source>
</evidence>
<reference evidence="10 11" key="1">
    <citation type="submission" date="2018-08" db="EMBL/GenBank/DDBJ databases">
        <title>Genomic Encyclopedia of Type Strains, Phase III (KMG-III): the genomes of soil and plant-associated and newly described type strains.</title>
        <authorList>
            <person name="Whitman W."/>
        </authorList>
    </citation>
    <scope>NUCLEOTIDE SEQUENCE [LARGE SCALE GENOMIC DNA]</scope>
    <source>
        <strain evidence="10 11">CGMCC 1.10966</strain>
    </source>
</reference>
<dbReference type="CDD" id="cd17321">
    <property type="entry name" value="MFS_MMR_MDR_like"/>
    <property type="match status" value="1"/>
</dbReference>
<dbReference type="EMBL" id="QTTN01000004">
    <property type="protein sequence ID" value="REE91504.1"/>
    <property type="molecule type" value="Genomic_DNA"/>
</dbReference>
<keyword evidence="6 8" id="KW-1133">Transmembrane helix</keyword>
<evidence type="ECO:0000256" key="1">
    <source>
        <dbReference type="ARBA" id="ARBA00004651"/>
    </source>
</evidence>
<sequence length="482" mass="52166">MLQPSHLMNYGPPESIAARKGYHWFVVATVCIGAFMAALDASIINLALPSLVSQLHVSMAKVEWISLVYLLTLASLVIPFGRLADMLGRRWMYASGFMVFLISSLFCGMAPTFSVLLAARIVQAVGAAMLQANSVAIITSCTPAHHRGKAIGIQASAQGIGLSLGPVIGGALLTMGDWRWLFYINIPIGVVGTILGFLLLPRDSVKKKESFDLWGMLFLLPFLIFLLYILNDGVELGWSSPIILLGSFTCLLALTSFIREEHHAKMPLMDLSLFRNKVFIRGNITSFLSFAVMYGVLLLSPFLMENVFHLKATTAGVYLSFVPIGMTLLTPIAGYLSDRLGPRLPVVIGMITVFAGCSLLASIHSEHANLQLMFGLGLVGSGMGLFTPPNNSNVMGSTPSNRLGIAGATLNMSRTIGMGMGITLGGALYQMALQFMPGSVNFTAFRVSFVFLSLIALVGLVIACIRQPNPIKYDESFIEYYI</sequence>
<evidence type="ECO:0000259" key="9">
    <source>
        <dbReference type="PROSITE" id="PS50850"/>
    </source>
</evidence>
<dbReference type="InterPro" id="IPR004638">
    <property type="entry name" value="EmrB-like"/>
</dbReference>
<dbReference type="PANTHER" id="PTHR42718:SF9">
    <property type="entry name" value="MAJOR FACILITATOR SUPERFAMILY MULTIDRUG TRANSPORTER MFSC"/>
    <property type="match status" value="1"/>
</dbReference>
<dbReference type="RefSeq" id="WP_116187858.1">
    <property type="nucleotide sequence ID" value="NZ_QTTN01000004.1"/>
</dbReference>
<dbReference type="NCBIfam" id="TIGR00711">
    <property type="entry name" value="efflux_EmrB"/>
    <property type="match status" value="1"/>
</dbReference>
<dbReference type="PRINTS" id="PR01036">
    <property type="entry name" value="TCRTETB"/>
</dbReference>
<evidence type="ECO:0000313" key="11">
    <source>
        <dbReference type="Proteomes" id="UP000256304"/>
    </source>
</evidence>
<feature type="transmembrane region" description="Helical" evidence="8">
    <location>
        <begin position="91"/>
        <end position="111"/>
    </location>
</feature>
<dbReference type="GO" id="GO:0005886">
    <property type="term" value="C:plasma membrane"/>
    <property type="evidence" value="ECO:0007669"/>
    <property type="project" value="UniProtKB-SubCell"/>
</dbReference>
<feature type="transmembrane region" description="Helical" evidence="8">
    <location>
        <begin position="278"/>
        <end position="303"/>
    </location>
</feature>
<dbReference type="InterPro" id="IPR036259">
    <property type="entry name" value="MFS_trans_sf"/>
</dbReference>
<feature type="transmembrane region" description="Helical" evidence="8">
    <location>
        <begin position="344"/>
        <end position="364"/>
    </location>
</feature>
<evidence type="ECO:0000256" key="3">
    <source>
        <dbReference type="ARBA" id="ARBA00022448"/>
    </source>
</evidence>
<dbReference type="GO" id="GO:0022857">
    <property type="term" value="F:transmembrane transporter activity"/>
    <property type="evidence" value="ECO:0007669"/>
    <property type="project" value="InterPro"/>
</dbReference>
<keyword evidence="5 8" id="KW-0812">Transmembrane</keyword>
<name>A0A3D9SC78_9BACL</name>
<dbReference type="SUPFAM" id="SSF103473">
    <property type="entry name" value="MFS general substrate transporter"/>
    <property type="match status" value="1"/>
</dbReference>
<organism evidence="10 11">
    <name type="scientific">Paenibacillus taihuensis</name>
    <dbReference type="NCBI Taxonomy" id="1156355"/>
    <lineage>
        <taxon>Bacteria</taxon>
        <taxon>Bacillati</taxon>
        <taxon>Bacillota</taxon>
        <taxon>Bacilli</taxon>
        <taxon>Bacillales</taxon>
        <taxon>Paenibacillaceae</taxon>
        <taxon>Paenibacillus</taxon>
    </lineage>
</organism>
<protein>
    <submittedName>
        <fullName evidence="10">EmrB/QacA subfamily drug resistance transporter</fullName>
    </submittedName>
</protein>
<keyword evidence="4" id="KW-1003">Cell membrane</keyword>
<feature type="transmembrane region" description="Helical" evidence="8">
    <location>
        <begin position="211"/>
        <end position="230"/>
    </location>
</feature>
<evidence type="ECO:0000256" key="7">
    <source>
        <dbReference type="ARBA" id="ARBA00023136"/>
    </source>
</evidence>
<evidence type="ECO:0000256" key="4">
    <source>
        <dbReference type="ARBA" id="ARBA00022475"/>
    </source>
</evidence>
<comment type="similarity">
    <text evidence="2">Belongs to the major facilitator superfamily. EmrB family.</text>
</comment>
<keyword evidence="3" id="KW-0813">Transport</keyword>
<dbReference type="AlphaFoldDB" id="A0A3D9SC78"/>
<dbReference type="Pfam" id="PF07690">
    <property type="entry name" value="MFS_1"/>
    <property type="match status" value="1"/>
</dbReference>
<feature type="transmembrane region" description="Helical" evidence="8">
    <location>
        <begin position="180"/>
        <end position="199"/>
    </location>
</feature>
<feature type="transmembrane region" description="Helical" evidence="8">
    <location>
        <begin position="64"/>
        <end position="84"/>
    </location>
</feature>
<dbReference type="Gene3D" id="1.20.1250.20">
    <property type="entry name" value="MFS general substrate transporter like domains"/>
    <property type="match status" value="1"/>
</dbReference>
<dbReference type="Gene3D" id="1.20.1720.10">
    <property type="entry name" value="Multidrug resistance protein D"/>
    <property type="match status" value="1"/>
</dbReference>
<keyword evidence="7 8" id="KW-0472">Membrane</keyword>
<feature type="transmembrane region" description="Helical" evidence="8">
    <location>
        <begin position="444"/>
        <end position="465"/>
    </location>
</feature>
<dbReference type="InterPro" id="IPR020846">
    <property type="entry name" value="MFS_dom"/>
</dbReference>
<accession>A0A3D9SC78</accession>
<feature type="transmembrane region" description="Helical" evidence="8">
    <location>
        <begin position="21"/>
        <end position="44"/>
    </location>
</feature>
<gene>
    <name evidence="10" type="ORF">A8990_10411</name>
</gene>